<dbReference type="Pfam" id="PF07729">
    <property type="entry name" value="FCD"/>
    <property type="match status" value="1"/>
</dbReference>
<sequence>MRLETLAPEVQGAELVEDANVDRPYLRLARQIGEMLAQGGLKAGDRLPSERALADQFEVSRTSVREAIIAMELQGTVEVRGGSGAYLVQPPLRAFGTSAFMPEAGPGPFELLRARSLIESEIAAVAAENRKDSDLDEIFEALADMRLYVGDKAANIAADRRFHLGIAKSTGNSVLLQMVTAMWNQAKSPVWAKMDQHFHTVALRESFHQEHQQVFDALLARDPGAARAAMRSHLERVIKEFSQAWR</sequence>
<evidence type="ECO:0000313" key="6">
    <source>
        <dbReference type="Proteomes" id="UP000192505"/>
    </source>
</evidence>
<dbReference type="PROSITE" id="PS50949">
    <property type="entry name" value="HTH_GNTR"/>
    <property type="match status" value="1"/>
</dbReference>
<dbReference type="SUPFAM" id="SSF48008">
    <property type="entry name" value="GntR ligand-binding domain-like"/>
    <property type="match status" value="1"/>
</dbReference>
<dbReference type="SMART" id="SM00345">
    <property type="entry name" value="HTH_GNTR"/>
    <property type="match status" value="1"/>
</dbReference>
<feature type="domain" description="HTH gntR-type" evidence="4">
    <location>
        <begin position="22"/>
        <end position="90"/>
    </location>
</feature>
<dbReference type="SMART" id="SM00895">
    <property type="entry name" value="FCD"/>
    <property type="match status" value="1"/>
</dbReference>
<dbReference type="CDD" id="cd07377">
    <property type="entry name" value="WHTH_GntR"/>
    <property type="match status" value="1"/>
</dbReference>
<evidence type="ECO:0000256" key="1">
    <source>
        <dbReference type="ARBA" id="ARBA00023015"/>
    </source>
</evidence>
<dbReference type="InterPro" id="IPR008920">
    <property type="entry name" value="TF_FadR/GntR_C"/>
</dbReference>
<dbReference type="EMBL" id="MTEI01000002">
    <property type="protein sequence ID" value="OQW89259.1"/>
    <property type="molecule type" value="Genomic_DNA"/>
</dbReference>
<evidence type="ECO:0000259" key="4">
    <source>
        <dbReference type="PROSITE" id="PS50949"/>
    </source>
</evidence>
<dbReference type="AlphaFoldDB" id="A0A1W9KX81"/>
<dbReference type="GO" id="GO:0003677">
    <property type="term" value="F:DNA binding"/>
    <property type="evidence" value="ECO:0007669"/>
    <property type="project" value="UniProtKB-KW"/>
</dbReference>
<dbReference type="InterPro" id="IPR011711">
    <property type="entry name" value="GntR_C"/>
</dbReference>
<dbReference type="Pfam" id="PF00392">
    <property type="entry name" value="GntR"/>
    <property type="match status" value="1"/>
</dbReference>
<keyword evidence="2" id="KW-0238">DNA-binding</keyword>
<keyword evidence="1" id="KW-0805">Transcription regulation</keyword>
<evidence type="ECO:0000256" key="3">
    <source>
        <dbReference type="ARBA" id="ARBA00023163"/>
    </source>
</evidence>
<keyword evidence="3" id="KW-0804">Transcription</keyword>
<accession>A0A1W9KX81</accession>
<dbReference type="InterPro" id="IPR036390">
    <property type="entry name" value="WH_DNA-bd_sf"/>
</dbReference>
<dbReference type="GO" id="GO:0003700">
    <property type="term" value="F:DNA-binding transcription factor activity"/>
    <property type="evidence" value="ECO:0007669"/>
    <property type="project" value="InterPro"/>
</dbReference>
<evidence type="ECO:0000313" key="5">
    <source>
        <dbReference type="EMBL" id="OQW89259.1"/>
    </source>
</evidence>
<evidence type="ECO:0000256" key="2">
    <source>
        <dbReference type="ARBA" id="ARBA00023125"/>
    </source>
</evidence>
<organism evidence="5 6">
    <name type="scientific">Rhodoferax ferrireducens</name>
    <dbReference type="NCBI Taxonomy" id="192843"/>
    <lineage>
        <taxon>Bacteria</taxon>
        <taxon>Pseudomonadati</taxon>
        <taxon>Pseudomonadota</taxon>
        <taxon>Betaproteobacteria</taxon>
        <taxon>Burkholderiales</taxon>
        <taxon>Comamonadaceae</taxon>
        <taxon>Rhodoferax</taxon>
    </lineage>
</organism>
<dbReference type="Gene3D" id="1.10.10.10">
    <property type="entry name" value="Winged helix-like DNA-binding domain superfamily/Winged helix DNA-binding domain"/>
    <property type="match status" value="1"/>
</dbReference>
<proteinExistence type="predicted"/>
<name>A0A1W9KX81_9BURK</name>
<dbReference type="InterPro" id="IPR000524">
    <property type="entry name" value="Tscrpt_reg_HTH_GntR"/>
</dbReference>
<dbReference type="SUPFAM" id="SSF46785">
    <property type="entry name" value="Winged helix' DNA-binding domain"/>
    <property type="match status" value="1"/>
</dbReference>
<dbReference type="InterPro" id="IPR036388">
    <property type="entry name" value="WH-like_DNA-bd_sf"/>
</dbReference>
<gene>
    <name evidence="5" type="ORF">BWK72_04770</name>
</gene>
<dbReference type="Proteomes" id="UP000192505">
    <property type="component" value="Unassembled WGS sequence"/>
</dbReference>
<dbReference type="PRINTS" id="PR00035">
    <property type="entry name" value="HTHGNTR"/>
</dbReference>
<reference evidence="5 6" key="1">
    <citation type="submission" date="2017-01" db="EMBL/GenBank/DDBJ databases">
        <title>Novel large sulfur bacteria in the metagenomes of groundwater-fed chemosynthetic microbial mats in the Lake Huron basin.</title>
        <authorList>
            <person name="Sharrar A.M."/>
            <person name="Flood B.E."/>
            <person name="Bailey J.V."/>
            <person name="Jones D.S."/>
            <person name="Biddanda B."/>
            <person name="Ruberg S.A."/>
            <person name="Marcus D.N."/>
            <person name="Dick G.J."/>
        </authorList>
    </citation>
    <scope>NUCLEOTIDE SEQUENCE [LARGE SCALE GENOMIC DNA]</scope>
    <source>
        <strain evidence="5">A7</strain>
    </source>
</reference>
<protein>
    <submittedName>
        <fullName evidence="5">GntR family transcriptional regulator</fullName>
    </submittedName>
</protein>
<dbReference type="Gene3D" id="1.20.120.530">
    <property type="entry name" value="GntR ligand-binding domain-like"/>
    <property type="match status" value="1"/>
</dbReference>
<comment type="caution">
    <text evidence="5">The sequence shown here is derived from an EMBL/GenBank/DDBJ whole genome shotgun (WGS) entry which is preliminary data.</text>
</comment>
<dbReference type="PANTHER" id="PTHR43537">
    <property type="entry name" value="TRANSCRIPTIONAL REGULATOR, GNTR FAMILY"/>
    <property type="match status" value="1"/>
</dbReference>
<dbReference type="PANTHER" id="PTHR43537:SF5">
    <property type="entry name" value="UXU OPERON TRANSCRIPTIONAL REGULATOR"/>
    <property type="match status" value="1"/>
</dbReference>